<feature type="domain" description="Gamma-glutamylcyclotransferase AIG2-like" evidence="4">
    <location>
        <begin position="40"/>
        <end position="154"/>
    </location>
</feature>
<dbReference type="InterPro" id="IPR009288">
    <property type="entry name" value="AIG2-like_dom"/>
</dbReference>
<evidence type="ECO:0000313" key="6">
    <source>
        <dbReference type="Proteomes" id="UP000481861"/>
    </source>
</evidence>
<dbReference type="Gene3D" id="3.10.490.10">
    <property type="entry name" value="Gamma-glutamyl cyclotransferase-like"/>
    <property type="match status" value="1"/>
</dbReference>
<dbReference type="Pfam" id="PF06094">
    <property type="entry name" value="GGACT"/>
    <property type="match status" value="1"/>
</dbReference>
<name>A0A7C8MNN6_9PLEO</name>
<sequence length="261" mass="29410">MAKNAEPKLNPEDLRLYSLALNNRLSKKHLYSQLGPDAPVFVYCSLMLPWVLAKVLNVKEANQIEQATTYMTRATLQHHFRTSIKYAGLPTIVRTQKPAAVDGMLIFGLQPIAAAKIEEYIGLEQHSKRVMEVQIETNEGEEVTIAAHVYVWKGPLSALEPKSWTPMEYMRSGLLLVNEIAADYERRVGMLNARQLRDVRNIERAWASVDGAERHANTHLESAPHIPPTHAHDTPLYNPTSLRASIERSSQSRQPTAKPET</sequence>
<dbReference type="PANTHER" id="PTHR31544">
    <property type="entry name" value="AIG2-LIKE PROTEIN D"/>
    <property type="match status" value="1"/>
</dbReference>
<evidence type="ECO:0000259" key="4">
    <source>
        <dbReference type="Pfam" id="PF06094"/>
    </source>
</evidence>
<evidence type="ECO:0000256" key="2">
    <source>
        <dbReference type="ARBA" id="ARBA00022679"/>
    </source>
</evidence>
<evidence type="ECO:0000256" key="1">
    <source>
        <dbReference type="ARBA" id="ARBA00008861"/>
    </source>
</evidence>
<dbReference type="CDD" id="cd06661">
    <property type="entry name" value="GGCT_like"/>
    <property type="match status" value="1"/>
</dbReference>
<reference evidence="5 6" key="1">
    <citation type="submission" date="2020-01" db="EMBL/GenBank/DDBJ databases">
        <authorList>
            <consortium name="DOE Joint Genome Institute"/>
            <person name="Haridas S."/>
            <person name="Albert R."/>
            <person name="Binder M."/>
            <person name="Bloem J."/>
            <person name="Labutti K."/>
            <person name="Salamov A."/>
            <person name="Andreopoulos B."/>
            <person name="Baker S.E."/>
            <person name="Barry K."/>
            <person name="Bills G."/>
            <person name="Bluhm B.H."/>
            <person name="Cannon C."/>
            <person name="Castanera R."/>
            <person name="Culley D.E."/>
            <person name="Daum C."/>
            <person name="Ezra D."/>
            <person name="Gonzalez J.B."/>
            <person name="Henrissat B."/>
            <person name="Kuo A."/>
            <person name="Liang C."/>
            <person name="Lipzen A."/>
            <person name="Lutzoni F."/>
            <person name="Magnuson J."/>
            <person name="Mondo S."/>
            <person name="Nolan M."/>
            <person name="Ohm R."/>
            <person name="Pangilinan J."/>
            <person name="Park H.-J.H."/>
            <person name="Ramirez L."/>
            <person name="Alfaro M."/>
            <person name="Sun H."/>
            <person name="Tritt A."/>
            <person name="Yoshinaga Y."/>
            <person name="Zwiers L.-H.L."/>
            <person name="Turgeon B.G."/>
            <person name="Goodwin S.B."/>
            <person name="Spatafora J.W."/>
            <person name="Crous P.W."/>
            <person name="Grigoriev I.V."/>
        </authorList>
    </citation>
    <scope>NUCLEOTIDE SEQUENCE [LARGE SCALE GENOMIC DNA]</scope>
    <source>
        <strain evidence="5 6">CBS 611.86</strain>
    </source>
</reference>
<evidence type="ECO:0000313" key="5">
    <source>
        <dbReference type="EMBL" id="KAF2873664.1"/>
    </source>
</evidence>
<comment type="caution">
    <text evidence="5">The sequence shown here is derived from an EMBL/GenBank/DDBJ whole genome shotgun (WGS) entry which is preliminary data.</text>
</comment>
<keyword evidence="6" id="KW-1185">Reference proteome</keyword>
<proteinExistence type="inferred from homology"/>
<dbReference type="EMBL" id="JAADJZ010000007">
    <property type="protein sequence ID" value="KAF2873664.1"/>
    <property type="molecule type" value="Genomic_DNA"/>
</dbReference>
<dbReference type="AlphaFoldDB" id="A0A7C8MNN6"/>
<comment type="similarity">
    <text evidence="1">Belongs to the gamma-glutamylcyclotransferase family.</text>
</comment>
<evidence type="ECO:0000256" key="3">
    <source>
        <dbReference type="ARBA" id="ARBA00030602"/>
    </source>
</evidence>
<dbReference type="InterPro" id="IPR045038">
    <property type="entry name" value="AIG2-like"/>
</dbReference>
<dbReference type="OrthoDB" id="1044435at2759"/>
<organism evidence="5 6">
    <name type="scientific">Massariosphaeria phaeospora</name>
    <dbReference type="NCBI Taxonomy" id="100035"/>
    <lineage>
        <taxon>Eukaryota</taxon>
        <taxon>Fungi</taxon>
        <taxon>Dikarya</taxon>
        <taxon>Ascomycota</taxon>
        <taxon>Pezizomycotina</taxon>
        <taxon>Dothideomycetes</taxon>
        <taxon>Pleosporomycetidae</taxon>
        <taxon>Pleosporales</taxon>
        <taxon>Pleosporales incertae sedis</taxon>
        <taxon>Massariosphaeria</taxon>
    </lineage>
</organism>
<accession>A0A7C8MNN6</accession>
<dbReference type="InterPro" id="IPR013024">
    <property type="entry name" value="GGCT-like"/>
</dbReference>
<protein>
    <recommendedName>
        <fullName evidence="3">Putative gamma-glutamylcyclotransferase</fullName>
    </recommendedName>
</protein>
<gene>
    <name evidence="5" type="ORF">BDV95DRAFT_592990</name>
</gene>
<keyword evidence="2" id="KW-0808">Transferase</keyword>
<dbReference type="Proteomes" id="UP000481861">
    <property type="component" value="Unassembled WGS sequence"/>
</dbReference>
<dbReference type="PANTHER" id="PTHR31544:SF2">
    <property type="entry name" value="AIG2-LIKE PROTEIN D"/>
    <property type="match status" value="1"/>
</dbReference>
<dbReference type="GO" id="GO:0016740">
    <property type="term" value="F:transferase activity"/>
    <property type="evidence" value="ECO:0007669"/>
    <property type="project" value="UniProtKB-KW"/>
</dbReference>